<dbReference type="AlphaFoldDB" id="A0A840MT48"/>
<proteinExistence type="predicted"/>
<evidence type="ECO:0000313" key="5">
    <source>
        <dbReference type="Proteomes" id="UP000575898"/>
    </source>
</evidence>
<dbReference type="Gene3D" id="3.40.190.10">
    <property type="entry name" value="Periplasmic binding protein-like II"/>
    <property type="match status" value="2"/>
</dbReference>
<sequence>MLSHRLIGLCLSLLVHVNAAAESFDVVRVANGEWPPILSQHLPGHGPATKIITEAYTEMGVKVEYGFFPWRRSYELAKTGKWDVTPFWTRTPEREKDFLISDNVFSLPSVFLHRLGNDFQWQQISDLAPYKIGITRGYTYGAEMDQAIRSGKLHVVESDNDERNIRMLGKGIIDIFPIALPVGQTLMQTELNSEERALLTIHPKPYKVEHYALMFGRQNAKSPMLLKQFNEGLRKLSASGRLGELQQEINGKTKVHP</sequence>
<dbReference type="Pfam" id="PF00497">
    <property type="entry name" value="SBP_bac_3"/>
    <property type="match status" value="1"/>
</dbReference>
<keyword evidence="5" id="KW-1185">Reference proteome</keyword>
<gene>
    <name evidence="4" type="ORF">HNQ59_003260</name>
</gene>
<dbReference type="PANTHER" id="PTHR35936:SF25">
    <property type="entry name" value="ABC TRANSPORTER SUBSTRATE-BINDING PROTEIN"/>
    <property type="match status" value="1"/>
</dbReference>
<protein>
    <submittedName>
        <fullName evidence="4">Polar amino acid transport system substrate-binding protein</fullName>
    </submittedName>
</protein>
<dbReference type="InterPro" id="IPR001638">
    <property type="entry name" value="Solute-binding_3/MltF_N"/>
</dbReference>
<evidence type="ECO:0000256" key="1">
    <source>
        <dbReference type="ARBA" id="ARBA00022729"/>
    </source>
</evidence>
<dbReference type="EMBL" id="JACHHY010000022">
    <property type="protein sequence ID" value="MBB5019952.1"/>
    <property type="molecule type" value="Genomic_DNA"/>
</dbReference>
<feature type="domain" description="Solute-binding protein family 3/N-terminal" evidence="3">
    <location>
        <begin position="48"/>
        <end position="248"/>
    </location>
</feature>
<keyword evidence="1 2" id="KW-0732">Signal</keyword>
<dbReference type="PANTHER" id="PTHR35936">
    <property type="entry name" value="MEMBRANE-BOUND LYTIC MUREIN TRANSGLYCOSYLASE F"/>
    <property type="match status" value="1"/>
</dbReference>
<name>A0A840MT48_9PROT</name>
<feature type="signal peptide" evidence="2">
    <location>
        <begin position="1"/>
        <end position="21"/>
    </location>
</feature>
<evidence type="ECO:0000313" key="4">
    <source>
        <dbReference type="EMBL" id="MBB5019952.1"/>
    </source>
</evidence>
<evidence type="ECO:0000256" key="2">
    <source>
        <dbReference type="SAM" id="SignalP"/>
    </source>
</evidence>
<feature type="chain" id="PRO_5032540359" evidence="2">
    <location>
        <begin position="22"/>
        <end position="257"/>
    </location>
</feature>
<evidence type="ECO:0000259" key="3">
    <source>
        <dbReference type="Pfam" id="PF00497"/>
    </source>
</evidence>
<reference evidence="4 5" key="1">
    <citation type="submission" date="2020-08" db="EMBL/GenBank/DDBJ databases">
        <title>Genomic Encyclopedia of Type Strains, Phase IV (KMG-IV): sequencing the most valuable type-strain genomes for metagenomic binning, comparative biology and taxonomic classification.</title>
        <authorList>
            <person name="Goeker M."/>
        </authorList>
    </citation>
    <scope>NUCLEOTIDE SEQUENCE [LARGE SCALE GENOMIC DNA]</scope>
    <source>
        <strain evidence="4 5">DSM 27165</strain>
    </source>
</reference>
<organism evidence="4 5">
    <name type="scientific">Chitinivorax tropicus</name>
    <dbReference type="NCBI Taxonomy" id="714531"/>
    <lineage>
        <taxon>Bacteria</taxon>
        <taxon>Pseudomonadati</taxon>
        <taxon>Pseudomonadota</taxon>
        <taxon>Betaproteobacteria</taxon>
        <taxon>Chitinivorax</taxon>
    </lineage>
</organism>
<dbReference type="SUPFAM" id="SSF53850">
    <property type="entry name" value="Periplasmic binding protein-like II"/>
    <property type="match status" value="1"/>
</dbReference>
<comment type="caution">
    <text evidence="4">The sequence shown here is derived from an EMBL/GenBank/DDBJ whole genome shotgun (WGS) entry which is preliminary data.</text>
</comment>
<dbReference type="RefSeq" id="WP_184041370.1">
    <property type="nucleotide sequence ID" value="NZ_JACHHY010000022.1"/>
</dbReference>
<dbReference type="Proteomes" id="UP000575898">
    <property type="component" value="Unassembled WGS sequence"/>
</dbReference>
<accession>A0A840MT48</accession>